<protein>
    <submittedName>
        <fullName evidence="1">Uncharacterized protein</fullName>
    </submittedName>
</protein>
<organism evidence="1 2">
    <name type="scientific">Aspergillus uvarum CBS 121591</name>
    <dbReference type="NCBI Taxonomy" id="1448315"/>
    <lineage>
        <taxon>Eukaryota</taxon>
        <taxon>Fungi</taxon>
        <taxon>Dikarya</taxon>
        <taxon>Ascomycota</taxon>
        <taxon>Pezizomycotina</taxon>
        <taxon>Eurotiomycetes</taxon>
        <taxon>Eurotiomycetidae</taxon>
        <taxon>Eurotiales</taxon>
        <taxon>Aspergillaceae</taxon>
        <taxon>Aspergillus</taxon>
        <taxon>Aspergillus subgen. Circumdati</taxon>
    </lineage>
</organism>
<gene>
    <name evidence="1" type="ORF">BO82DRAFT_358345</name>
</gene>
<keyword evidence="2" id="KW-1185">Reference proteome</keyword>
<name>A0A319C0S9_9EURO</name>
<dbReference type="RefSeq" id="XP_025487590.1">
    <property type="nucleotide sequence ID" value="XM_025636264.1"/>
</dbReference>
<sequence>MVSLAESIPSDTSAHFEVLPTPVVDDVYHQNALTQQERDSSVTVSHFGRTQTRPYHAALFATRQAWHHFSAKYYWWAVASVRPAGTLNTTAPNPGVAQYLLVYDSRPLEPDLERMQATRGLRDFLRKDQCRMLKVLNQTVPIRYIFLNRARLRMPDLGDCFRETLWWIWNVVHRGDMPIEIGSELSDLRWKVVGAITLEFEHDEADTGPRADRKLILQSISRAGER</sequence>
<dbReference type="EMBL" id="KZ821742">
    <property type="protein sequence ID" value="PYH77390.1"/>
    <property type="molecule type" value="Genomic_DNA"/>
</dbReference>
<dbReference type="OrthoDB" id="4406935at2759"/>
<evidence type="ECO:0000313" key="2">
    <source>
        <dbReference type="Proteomes" id="UP000248340"/>
    </source>
</evidence>
<evidence type="ECO:0000313" key="1">
    <source>
        <dbReference type="EMBL" id="PYH77390.1"/>
    </source>
</evidence>
<dbReference type="Proteomes" id="UP000248340">
    <property type="component" value="Unassembled WGS sequence"/>
</dbReference>
<dbReference type="AlphaFoldDB" id="A0A319C0S9"/>
<dbReference type="GeneID" id="37139005"/>
<proteinExistence type="predicted"/>
<accession>A0A319C0S9</accession>
<dbReference type="VEuPathDB" id="FungiDB:BO82DRAFT_358345"/>
<reference evidence="1 2" key="1">
    <citation type="submission" date="2016-12" db="EMBL/GenBank/DDBJ databases">
        <title>The genomes of Aspergillus section Nigri reveals drivers in fungal speciation.</title>
        <authorList>
            <consortium name="DOE Joint Genome Institute"/>
            <person name="Vesth T.C."/>
            <person name="Nybo J."/>
            <person name="Theobald S."/>
            <person name="Brandl J."/>
            <person name="Frisvad J.C."/>
            <person name="Nielsen K.F."/>
            <person name="Lyhne E.K."/>
            <person name="Kogle M.E."/>
            <person name="Kuo A."/>
            <person name="Riley R."/>
            <person name="Clum A."/>
            <person name="Nolan M."/>
            <person name="Lipzen A."/>
            <person name="Salamov A."/>
            <person name="Henrissat B."/>
            <person name="Wiebenga A."/>
            <person name="De Vries R.P."/>
            <person name="Grigoriev I.V."/>
            <person name="Mortensen U.H."/>
            <person name="Andersen M.R."/>
            <person name="Baker S.E."/>
        </authorList>
    </citation>
    <scope>NUCLEOTIDE SEQUENCE [LARGE SCALE GENOMIC DNA]</scope>
    <source>
        <strain evidence="1 2">CBS 121591</strain>
    </source>
</reference>